<gene>
    <name evidence="2" type="ORF">R3P38DRAFT_2792657</name>
</gene>
<dbReference type="EMBL" id="JAWWNJ010000071">
    <property type="protein sequence ID" value="KAK7007325.1"/>
    <property type="molecule type" value="Genomic_DNA"/>
</dbReference>
<dbReference type="Proteomes" id="UP001362999">
    <property type="component" value="Unassembled WGS sequence"/>
</dbReference>
<evidence type="ECO:0000313" key="3">
    <source>
        <dbReference type="Proteomes" id="UP001362999"/>
    </source>
</evidence>
<comment type="caution">
    <text evidence="2">The sequence shown here is derived from an EMBL/GenBank/DDBJ whole genome shotgun (WGS) entry which is preliminary data.</text>
</comment>
<feature type="compositionally biased region" description="Basic and acidic residues" evidence="1">
    <location>
        <begin position="49"/>
        <end position="58"/>
    </location>
</feature>
<keyword evidence="3" id="KW-1185">Reference proteome</keyword>
<sequence>MGGRKAPALKFGTFQAQRPITSDVEMNGTEVAKHTTCTQRFTANTDSDGGEKNSDPKRQPKQRPNHAGQIARSQSVWGEGIVGRNTSLCIKRKALENGVVASRMHYTWERVSREFEDLTKRLRANERTKKQVQGVVNLQSRKESEDEVSNPASRSDGWMILKRKSSTPRSYTYIRNLREDGWSGNARKGRREVDDAQRECHARGVSCVETDDWWEVSGWGPRRKERMRGLSPPSAQFPLAVHHALNLPSSTNLHCPCLNPAASLSNSSSAVADHQCRIDSMKQWTAARSPSFASL</sequence>
<proteinExistence type="predicted"/>
<reference evidence="2 3" key="1">
    <citation type="journal article" date="2024" name="J Genomics">
        <title>Draft genome sequencing and assembly of Favolaschia claudopus CIRM-BRFM 2984 isolated from oak limbs.</title>
        <authorList>
            <person name="Navarro D."/>
            <person name="Drula E."/>
            <person name="Chaduli D."/>
            <person name="Cazenave R."/>
            <person name="Ahrendt S."/>
            <person name="Wang J."/>
            <person name="Lipzen A."/>
            <person name="Daum C."/>
            <person name="Barry K."/>
            <person name="Grigoriev I.V."/>
            <person name="Favel A."/>
            <person name="Rosso M.N."/>
            <person name="Martin F."/>
        </authorList>
    </citation>
    <scope>NUCLEOTIDE SEQUENCE [LARGE SCALE GENOMIC DNA]</scope>
    <source>
        <strain evidence="2 3">CIRM-BRFM 2984</strain>
    </source>
</reference>
<evidence type="ECO:0000313" key="2">
    <source>
        <dbReference type="EMBL" id="KAK7007325.1"/>
    </source>
</evidence>
<accession>A0AAW0AED3</accession>
<feature type="compositionally biased region" description="Polar residues" evidence="1">
    <location>
        <begin position="35"/>
        <end position="47"/>
    </location>
</feature>
<name>A0AAW0AED3_9AGAR</name>
<protein>
    <submittedName>
        <fullName evidence="2">Uncharacterized protein</fullName>
    </submittedName>
</protein>
<evidence type="ECO:0000256" key="1">
    <source>
        <dbReference type="SAM" id="MobiDB-lite"/>
    </source>
</evidence>
<feature type="region of interest" description="Disordered" evidence="1">
    <location>
        <begin position="32"/>
        <end position="74"/>
    </location>
</feature>
<organism evidence="2 3">
    <name type="scientific">Favolaschia claudopus</name>
    <dbReference type="NCBI Taxonomy" id="2862362"/>
    <lineage>
        <taxon>Eukaryota</taxon>
        <taxon>Fungi</taxon>
        <taxon>Dikarya</taxon>
        <taxon>Basidiomycota</taxon>
        <taxon>Agaricomycotina</taxon>
        <taxon>Agaricomycetes</taxon>
        <taxon>Agaricomycetidae</taxon>
        <taxon>Agaricales</taxon>
        <taxon>Marasmiineae</taxon>
        <taxon>Mycenaceae</taxon>
        <taxon>Favolaschia</taxon>
    </lineage>
</organism>
<dbReference type="AlphaFoldDB" id="A0AAW0AED3"/>